<reference evidence="2 3" key="1">
    <citation type="journal article" date="2018" name="Nat. Ecol. Evol.">
        <title>Pezizomycetes genomes reveal the molecular basis of ectomycorrhizal truffle lifestyle.</title>
        <authorList>
            <person name="Murat C."/>
            <person name="Payen T."/>
            <person name="Noel B."/>
            <person name="Kuo A."/>
            <person name="Morin E."/>
            <person name="Chen J."/>
            <person name="Kohler A."/>
            <person name="Krizsan K."/>
            <person name="Balestrini R."/>
            <person name="Da Silva C."/>
            <person name="Montanini B."/>
            <person name="Hainaut M."/>
            <person name="Levati E."/>
            <person name="Barry K.W."/>
            <person name="Belfiori B."/>
            <person name="Cichocki N."/>
            <person name="Clum A."/>
            <person name="Dockter R.B."/>
            <person name="Fauchery L."/>
            <person name="Guy J."/>
            <person name="Iotti M."/>
            <person name="Le Tacon F."/>
            <person name="Lindquist E.A."/>
            <person name="Lipzen A."/>
            <person name="Malagnac F."/>
            <person name="Mello A."/>
            <person name="Molinier V."/>
            <person name="Miyauchi S."/>
            <person name="Poulain J."/>
            <person name="Riccioni C."/>
            <person name="Rubini A."/>
            <person name="Sitrit Y."/>
            <person name="Splivallo R."/>
            <person name="Traeger S."/>
            <person name="Wang M."/>
            <person name="Zifcakova L."/>
            <person name="Wipf D."/>
            <person name="Zambonelli A."/>
            <person name="Paolocci F."/>
            <person name="Nowrousian M."/>
            <person name="Ottonello S."/>
            <person name="Baldrian P."/>
            <person name="Spatafora J.W."/>
            <person name="Henrissat B."/>
            <person name="Nagy L.G."/>
            <person name="Aury J.M."/>
            <person name="Wincker P."/>
            <person name="Grigoriev I.V."/>
            <person name="Bonfante P."/>
            <person name="Martin F.M."/>
        </authorList>
    </citation>
    <scope>NUCLEOTIDE SEQUENCE [LARGE SCALE GENOMIC DNA]</scope>
    <source>
        <strain evidence="2 3">120613-1</strain>
    </source>
</reference>
<name>A0A3N4JV75_9PEZI</name>
<feature type="compositionally biased region" description="Polar residues" evidence="1">
    <location>
        <begin position="11"/>
        <end position="24"/>
    </location>
</feature>
<evidence type="ECO:0000256" key="1">
    <source>
        <dbReference type="SAM" id="MobiDB-lite"/>
    </source>
</evidence>
<proteinExistence type="predicted"/>
<feature type="region of interest" description="Disordered" evidence="1">
    <location>
        <begin position="11"/>
        <end position="37"/>
    </location>
</feature>
<organism evidence="2 3">
    <name type="scientific">Choiromyces venosus 120613-1</name>
    <dbReference type="NCBI Taxonomy" id="1336337"/>
    <lineage>
        <taxon>Eukaryota</taxon>
        <taxon>Fungi</taxon>
        <taxon>Dikarya</taxon>
        <taxon>Ascomycota</taxon>
        <taxon>Pezizomycotina</taxon>
        <taxon>Pezizomycetes</taxon>
        <taxon>Pezizales</taxon>
        <taxon>Tuberaceae</taxon>
        <taxon>Choiromyces</taxon>
    </lineage>
</organism>
<dbReference type="Proteomes" id="UP000276215">
    <property type="component" value="Unassembled WGS sequence"/>
</dbReference>
<sequence>MRFVPRIHSVFHNSPDNASGSPLLSQPKRAATANPQSSRCLGVSQDFRGCATTPKRCVACLGGQGFRVCVTTPRLPGYAGQEFRGVGDDFWGSKPSPRGRR</sequence>
<protein>
    <submittedName>
        <fullName evidence="2">Uncharacterized protein</fullName>
    </submittedName>
</protein>
<accession>A0A3N4JV75</accession>
<evidence type="ECO:0000313" key="3">
    <source>
        <dbReference type="Proteomes" id="UP000276215"/>
    </source>
</evidence>
<keyword evidence="3" id="KW-1185">Reference proteome</keyword>
<dbReference type="EMBL" id="ML120376">
    <property type="protein sequence ID" value="RPB00909.1"/>
    <property type="molecule type" value="Genomic_DNA"/>
</dbReference>
<gene>
    <name evidence="2" type="ORF">L873DRAFT_709811</name>
</gene>
<evidence type="ECO:0000313" key="2">
    <source>
        <dbReference type="EMBL" id="RPB00909.1"/>
    </source>
</evidence>
<dbReference type="AlphaFoldDB" id="A0A3N4JV75"/>